<dbReference type="Pfam" id="PF01613">
    <property type="entry name" value="Flavin_Reduct"/>
    <property type="match status" value="1"/>
</dbReference>
<protein>
    <recommendedName>
        <fullName evidence="2">Flavin reductase like domain-containing protein</fullName>
    </recommendedName>
</protein>
<dbReference type="InterPro" id="IPR050268">
    <property type="entry name" value="NADH-dep_flavin_reductase"/>
</dbReference>
<accession>A0A8H6Z8E4</accession>
<dbReference type="InterPro" id="IPR012349">
    <property type="entry name" value="Split_barrel_FMN-bd"/>
</dbReference>
<evidence type="ECO:0000259" key="2">
    <source>
        <dbReference type="SMART" id="SM00903"/>
    </source>
</evidence>
<keyword evidence="4" id="KW-1185">Reference proteome</keyword>
<reference evidence="3" key="1">
    <citation type="submission" date="2020-05" db="EMBL/GenBank/DDBJ databases">
        <title>Mycena genomes resolve the evolution of fungal bioluminescence.</title>
        <authorList>
            <person name="Tsai I.J."/>
        </authorList>
    </citation>
    <scope>NUCLEOTIDE SEQUENCE</scope>
    <source>
        <strain evidence="3">160909Yilan</strain>
    </source>
</reference>
<feature type="domain" description="Flavin reductase like" evidence="2">
    <location>
        <begin position="32"/>
        <end position="202"/>
    </location>
</feature>
<evidence type="ECO:0000313" key="3">
    <source>
        <dbReference type="EMBL" id="KAF7371105.1"/>
    </source>
</evidence>
<dbReference type="SMART" id="SM00903">
    <property type="entry name" value="Flavin_Reduct"/>
    <property type="match status" value="1"/>
</dbReference>
<dbReference type="SUPFAM" id="SSF50475">
    <property type="entry name" value="FMN-binding split barrel"/>
    <property type="match status" value="1"/>
</dbReference>
<proteinExistence type="predicted"/>
<dbReference type="EMBL" id="JACAZH010000004">
    <property type="protein sequence ID" value="KAF7371105.1"/>
    <property type="molecule type" value="Genomic_DNA"/>
</dbReference>
<comment type="caution">
    <text evidence="3">The sequence shown here is derived from an EMBL/GenBank/DDBJ whole genome shotgun (WGS) entry which is preliminary data.</text>
</comment>
<dbReference type="PANTHER" id="PTHR30466">
    <property type="entry name" value="FLAVIN REDUCTASE"/>
    <property type="match status" value="1"/>
</dbReference>
<dbReference type="PANTHER" id="PTHR30466:SF1">
    <property type="entry name" value="FMN REDUCTASE (NADH) RUTF"/>
    <property type="match status" value="1"/>
</dbReference>
<dbReference type="OrthoDB" id="2015405at2759"/>
<dbReference type="GO" id="GO:0042602">
    <property type="term" value="F:riboflavin reductase (NADPH) activity"/>
    <property type="evidence" value="ECO:0007669"/>
    <property type="project" value="TreeGrafter"/>
</dbReference>
<keyword evidence="1" id="KW-0560">Oxidoreductase</keyword>
<dbReference type="InterPro" id="IPR002563">
    <property type="entry name" value="Flavin_Rdtase-like_dom"/>
</dbReference>
<organism evidence="3 4">
    <name type="scientific">Mycena sanguinolenta</name>
    <dbReference type="NCBI Taxonomy" id="230812"/>
    <lineage>
        <taxon>Eukaryota</taxon>
        <taxon>Fungi</taxon>
        <taxon>Dikarya</taxon>
        <taxon>Basidiomycota</taxon>
        <taxon>Agaricomycotina</taxon>
        <taxon>Agaricomycetes</taxon>
        <taxon>Agaricomycetidae</taxon>
        <taxon>Agaricales</taxon>
        <taxon>Marasmiineae</taxon>
        <taxon>Mycenaceae</taxon>
        <taxon>Mycena</taxon>
    </lineage>
</organism>
<gene>
    <name evidence="3" type="ORF">MSAN_00745400</name>
</gene>
<dbReference type="AlphaFoldDB" id="A0A8H6Z8E4"/>
<evidence type="ECO:0000313" key="4">
    <source>
        <dbReference type="Proteomes" id="UP000623467"/>
    </source>
</evidence>
<sequence>MPNFLPLLARSYSSTRCSAGTEATKNGLRALLRQTAQPVAVVTSILKRDPDVYHGATLSSFTSIAMDPLPLVAFALRIPSRMADSLNTLSSHMVINLLSAEQATIATTFSRADLYPHPFSTTPYFLNKDGLPVIRGSLGAVACKLVSKVPLRDLGHAYTAEEKIPDRTNGSELFIAEVLRVEEGVLRGDALPLLYHRRVYTTCTPSDLDHPEPHSK</sequence>
<name>A0A8H6Z8E4_9AGAR</name>
<dbReference type="Proteomes" id="UP000623467">
    <property type="component" value="Unassembled WGS sequence"/>
</dbReference>
<dbReference type="GO" id="GO:0010181">
    <property type="term" value="F:FMN binding"/>
    <property type="evidence" value="ECO:0007669"/>
    <property type="project" value="InterPro"/>
</dbReference>
<evidence type="ECO:0000256" key="1">
    <source>
        <dbReference type="ARBA" id="ARBA00023002"/>
    </source>
</evidence>
<dbReference type="Gene3D" id="2.30.110.10">
    <property type="entry name" value="Electron Transport, Fmn-binding Protein, Chain A"/>
    <property type="match status" value="1"/>
</dbReference>